<evidence type="ECO:0000256" key="2">
    <source>
        <dbReference type="ARBA" id="ARBA00022630"/>
    </source>
</evidence>
<dbReference type="EMBL" id="JAPQKH010000003">
    <property type="protein sequence ID" value="KAJ5109038.1"/>
    <property type="molecule type" value="Genomic_DNA"/>
</dbReference>
<evidence type="ECO:0000256" key="3">
    <source>
        <dbReference type="ARBA" id="ARBA00022827"/>
    </source>
</evidence>
<dbReference type="PANTHER" id="PTHR47178">
    <property type="entry name" value="MONOOXYGENASE, FAD-BINDING"/>
    <property type="match status" value="1"/>
</dbReference>
<organism evidence="7 8">
    <name type="scientific">Penicillium angulare</name>
    <dbReference type="NCBI Taxonomy" id="116970"/>
    <lineage>
        <taxon>Eukaryota</taxon>
        <taxon>Fungi</taxon>
        <taxon>Dikarya</taxon>
        <taxon>Ascomycota</taxon>
        <taxon>Pezizomycotina</taxon>
        <taxon>Eurotiomycetes</taxon>
        <taxon>Eurotiomycetidae</taxon>
        <taxon>Eurotiales</taxon>
        <taxon>Aspergillaceae</taxon>
        <taxon>Penicillium</taxon>
    </lineage>
</organism>
<evidence type="ECO:0000256" key="5">
    <source>
        <dbReference type="ARBA" id="ARBA00023033"/>
    </source>
</evidence>
<dbReference type="InterPro" id="IPR002938">
    <property type="entry name" value="FAD-bd"/>
</dbReference>
<dbReference type="GO" id="GO:0004497">
    <property type="term" value="F:monooxygenase activity"/>
    <property type="evidence" value="ECO:0007669"/>
    <property type="project" value="UniProtKB-KW"/>
</dbReference>
<keyword evidence="8" id="KW-1185">Reference proteome</keyword>
<dbReference type="PANTHER" id="PTHR47178:SF6">
    <property type="entry name" value="FAD-BINDING DOMAIN-CONTAINING PROTEIN"/>
    <property type="match status" value="1"/>
</dbReference>
<comment type="caution">
    <text evidence="7">The sequence shown here is derived from an EMBL/GenBank/DDBJ whole genome shotgun (WGS) entry which is preliminary data.</text>
</comment>
<dbReference type="PRINTS" id="PR00420">
    <property type="entry name" value="RNGMNOXGNASE"/>
</dbReference>
<dbReference type="AlphaFoldDB" id="A0A9W9FZ50"/>
<evidence type="ECO:0000313" key="7">
    <source>
        <dbReference type="EMBL" id="KAJ5109038.1"/>
    </source>
</evidence>
<comment type="cofactor">
    <cofactor evidence="1">
        <name>FAD</name>
        <dbReference type="ChEBI" id="CHEBI:57692"/>
    </cofactor>
</comment>
<gene>
    <name evidence="7" type="ORF">N7456_005713</name>
</gene>
<evidence type="ECO:0000313" key="8">
    <source>
        <dbReference type="Proteomes" id="UP001149165"/>
    </source>
</evidence>
<name>A0A9W9FZ50_9EURO</name>
<evidence type="ECO:0000256" key="4">
    <source>
        <dbReference type="ARBA" id="ARBA00023002"/>
    </source>
</evidence>
<dbReference type="Pfam" id="PF01494">
    <property type="entry name" value="FAD_binding_3"/>
    <property type="match status" value="1"/>
</dbReference>
<evidence type="ECO:0000259" key="6">
    <source>
        <dbReference type="Pfam" id="PF01494"/>
    </source>
</evidence>
<proteinExistence type="predicted"/>
<dbReference type="OrthoDB" id="47494at2759"/>
<dbReference type="Proteomes" id="UP001149165">
    <property type="component" value="Unassembled WGS sequence"/>
</dbReference>
<dbReference type="InterPro" id="IPR036188">
    <property type="entry name" value="FAD/NAD-bd_sf"/>
</dbReference>
<keyword evidence="4" id="KW-0560">Oxidoreductase</keyword>
<dbReference type="Gene3D" id="3.50.50.60">
    <property type="entry name" value="FAD/NAD(P)-binding domain"/>
    <property type="match status" value="1"/>
</dbReference>
<keyword evidence="2" id="KW-0285">Flavoprotein</keyword>
<reference evidence="7" key="2">
    <citation type="journal article" date="2023" name="IMA Fungus">
        <title>Comparative genomic study of the Penicillium genus elucidates a diverse pangenome and 15 lateral gene transfer events.</title>
        <authorList>
            <person name="Petersen C."/>
            <person name="Sorensen T."/>
            <person name="Nielsen M.R."/>
            <person name="Sondergaard T.E."/>
            <person name="Sorensen J.L."/>
            <person name="Fitzpatrick D.A."/>
            <person name="Frisvad J.C."/>
            <person name="Nielsen K.L."/>
        </authorList>
    </citation>
    <scope>NUCLEOTIDE SEQUENCE</scope>
    <source>
        <strain evidence="7">IBT 30069</strain>
    </source>
</reference>
<protein>
    <recommendedName>
        <fullName evidence="6">FAD-binding domain-containing protein</fullName>
    </recommendedName>
</protein>
<keyword evidence="3" id="KW-0274">FAD</keyword>
<dbReference type="SUPFAM" id="SSF51905">
    <property type="entry name" value="FAD/NAD(P)-binding domain"/>
    <property type="match status" value="1"/>
</dbReference>
<reference evidence="7" key="1">
    <citation type="submission" date="2022-11" db="EMBL/GenBank/DDBJ databases">
        <authorList>
            <person name="Petersen C."/>
        </authorList>
    </citation>
    <scope>NUCLEOTIDE SEQUENCE</scope>
    <source>
        <strain evidence="7">IBT 30069</strain>
    </source>
</reference>
<accession>A0A9W9FZ50</accession>
<dbReference type="GO" id="GO:0071949">
    <property type="term" value="F:FAD binding"/>
    <property type="evidence" value="ECO:0007669"/>
    <property type="project" value="InterPro"/>
</dbReference>
<keyword evidence="5" id="KW-0503">Monooxygenase</keyword>
<evidence type="ECO:0000256" key="1">
    <source>
        <dbReference type="ARBA" id="ARBA00001974"/>
    </source>
</evidence>
<feature type="domain" description="FAD-binding" evidence="6">
    <location>
        <begin position="123"/>
        <end position="365"/>
    </location>
</feature>
<sequence>MPSEPILIVGAGLGGLALAQALHRKQIPFRIFEREVQHGVREQGWAISLHPWLMADICSSLRDDEAGLRAITPAAPLGLHSEGVIYSFEDNVRKELFRFGEGTDQPFARVGRAKLRDWLLQDVPVEWGKRFTGYEEHSDGVIVQFEDGTEARGSLLVGADGVSSRVRRQLLHNNNEPERLPIGIVVGQVEATPEQYQRWLELATSFSVCFTDTRRLFVGLKSVSADLKTANFYWMFGWSDENAKNSPYWTDNASQSELHKFVMENLHGIDEEYTEPFRATAIEGILQPPLQMRDMVPPTLPRGRITLLGDAIHPMVPFRGEGGNMAIKDAIVLAEMLAQSRAEQDWEDVLKKYEGEMSDRAGKSVIRSRESTFKY</sequence>